<feature type="signal peptide" evidence="6">
    <location>
        <begin position="1"/>
        <end position="18"/>
    </location>
</feature>
<dbReference type="InterPro" id="IPR050738">
    <property type="entry name" value="Sulfatase"/>
</dbReference>
<protein>
    <submittedName>
        <fullName evidence="8">Arylsulfatase</fullName>
    </submittedName>
</protein>
<dbReference type="PROSITE" id="PS00523">
    <property type="entry name" value="SULFATASE_1"/>
    <property type="match status" value="1"/>
</dbReference>
<dbReference type="Pfam" id="PF00884">
    <property type="entry name" value="Sulfatase"/>
    <property type="match status" value="1"/>
</dbReference>
<name>A0A6C2TWU3_PONDE</name>
<dbReference type="Proteomes" id="UP000366872">
    <property type="component" value="Unassembled WGS sequence"/>
</dbReference>
<dbReference type="AlphaFoldDB" id="A0A6C2TWU3"/>
<evidence type="ECO:0000259" key="7">
    <source>
        <dbReference type="Pfam" id="PF00884"/>
    </source>
</evidence>
<dbReference type="GO" id="GO:0046872">
    <property type="term" value="F:metal ion binding"/>
    <property type="evidence" value="ECO:0007669"/>
    <property type="project" value="UniProtKB-KW"/>
</dbReference>
<dbReference type="SUPFAM" id="SSF53649">
    <property type="entry name" value="Alkaline phosphatase-like"/>
    <property type="match status" value="1"/>
</dbReference>
<evidence type="ECO:0000256" key="2">
    <source>
        <dbReference type="ARBA" id="ARBA00022723"/>
    </source>
</evidence>
<proteinExistence type="inferred from homology"/>
<dbReference type="InterPro" id="IPR011992">
    <property type="entry name" value="EF-hand-dom_pair"/>
</dbReference>
<keyword evidence="4" id="KW-0106">Calcium</keyword>
<comment type="similarity">
    <text evidence="1">Belongs to the sulfatase family.</text>
</comment>
<evidence type="ECO:0000313" key="9">
    <source>
        <dbReference type="Proteomes" id="UP000366872"/>
    </source>
</evidence>
<dbReference type="EMBL" id="CAAHFG010000001">
    <property type="protein sequence ID" value="VGO11974.1"/>
    <property type="molecule type" value="Genomic_DNA"/>
</dbReference>
<sequence length="536" mass="60302">MKNLMFVFFILAVALAHGARKPNMIVIMCDDLGYADVGFNGCKDIPTPNIDRIAENGVRCTSGYTSYSVCGPSRAGFMTGRYGQRFGFERNPQYRTDDPNMGLPKEEKTFGEALGPVGYATGVVGKWHLGAHPSNHPLNRGFDYFYGHLGGGHRFMPEELTIQDGYTATNEEESYRTWIMKNHEAIPPAKYLTDEFSDAAVEFIDRSKDRPFFLFLSYNAPHLPLQATDEYLARFPKLEGDRKIYAAMVSAIDDGVGQVFDKLEEYKLLEKTILVFLSDNGGPEPKNASDNGPLRGGKGDSWEGGFRVPFAVQWKGTLPAGTEYHHPVSALDIMGTIVDLADAPVDPKRPLDGINLIPYLAGKKKGIPHEAIYLRKFDGGKYTVRSGAYKMHLGPWQGAKPELYNLDEDVGEQNNVAGDHPEKIQHLEKLRKRWDAELIEPIFLGLIHTPEWQDKLKKQNTKKSQTDNPQWDWFSALDKNKDGGVTEVEWLNWTMSEAKRKGRSSTEARQRKFFAGRDLDGDEIITREELEAGIKR</sequence>
<gene>
    <name evidence="8" type="primary">atsA_21</name>
    <name evidence="8" type="ORF">PDESU_00522</name>
</gene>
<dbReference type="InterPro" id="IPR017850">
    <property type="entry name" value="Alkaline_phosphatase_core_sf"/>
</dbReference>
<evidence type="ECO:0000256" key="4">
    <source>
        <dbReference type="ARBA" id="ARBA00022837"/>
    </source>
</evidence>
<dbReference type="Gene3D" id="3.30.1120.10">
    <property type="match status" value="1"/>
</dbReference>
<dbReference type="PROSITE" id="PS00149">
    <property type="entry name" value="SULFATASE_2"/>
    <property type="match status" value="1"/>
</dbReference>
<dbReference type="SUPFAM" id="SSF47473">
    <property type="entry name" value="EF-hand"/>
    <property type="match status" value="1"/>
</dbReference>
<keyword evidence="9" id="KW-1185">Reference proteome</keyword>
<feature type="region of interest" description="Disordered" evidence="5">
    <location>
        <begin position="457"/>
        <end position="476"/>
    </location>
</feature>
<keyword evidence="6" id="KW-0732">Signal</keyword>
<keyword evidence="2" id="KW-0479">Metal-binding</keyword>
<dbReference type="Gene3D" id="3.40.720.10">
    <property type="entry name" value="Alkaline Phosphatase, subunit A"/>
    <property type="match status" value="1"/>
</dbReference>
<feature type="chain" id="PRO_5028843447" evidence="6">
    <location>
        <begin position="19"/>
        <end position="536"/>
    </location>
</feature>
<keyword evidence="3" id="KW-0378">Hydrolase</keyword>
<dbReference type="InterPro" id="IPR000917">
    <property type="entry name" value="Sulfatase_N"/>
</dbReference>
<organism evidence="8 9">
    <name type="scientific">Pontiella desulfatans</name>
    <dbReference type="NCBI Taxonomy" id="2750659"/>
    <lineage>
        <taxon>Bacteria</taxon>
        <taxon>Pseudomonadati</taxon>
        <taxon>Kiritimatiellota</taxon>
        <taxon>Kiritimatiellia</taxon>
        <taxon>Kiritimatiellales</taxon>
        <taxon>Pontiellaceae</taxon>
        <taxon>Pontiella</taxon>
    </lineage>
</organism>
<feature type="domain" description="Sulfatase N-terminal" evidence="7">
    <location>
        <begin position="22"/>
        <end position="342"/>
    </location>
</feature>
<evidence type="ECO:0000256" key="1">
    <source>
        <dbReference type="ARBA" id="ARBA00008779"/>
    </source>
</evidence>
<dbReference type="GO" id="GO:0004065">
    <property type="term" value="F:arylsulfatase activity"/>
    <property type="evidence" value="ECO:0007669"/>
    <property type="project" value="TreeGrafter"/>
</dbReference>
<evidence type="ECO:0000256" key="6">
    <source>
        <dbReference type="SAM" id="SignalP"/>
    </source>
</evidence>
<dbReference type="PANTHER" id="PTHR42693:SF53">
    <property type="entry name" value="ENDO-4-O-SULFATASE"/>
    <property type="match status" value="1"/>
</dbReference>
<dbReference type="Gene3D" id="1.10.238.10">
    <property type="entry name" value="EF-hand"/>
    <property type="match status" value="1"/>
</dbReference>
<dbReference type="InterPro" id="IPR024607">
    <property type="entry name" value="Sulfatase_CS"/>
</dbReference>
<evidence type="ECO:0000256" key="5">
    <source>
        <dbReference type="SAM" id="MobiDB-lite"/>
    </source>
</evidence>
<dbReference type="RefSeq" id="WP_222847027.1">
    <property type="nucleotide sequence ID" value="NZ_CAAHFG010000001.1"/>
</dbReference>
<accession>A0A6C2TWU3</accession>
<evidence type="ECO:0000256" key="3">
    <source>
        <dbReference type="ARBA" id="ARBA00022801"/>
    </source>
</evidence>
<dbReference type="PANTHER" id="PTHR42693">
    <property type="entry name" value="ARYLSULFATASE FAMILY MEMBER"/>
    <property type="match status" value="1"/>
</dbReference>
<reference evidence="8 9" key="1">
    <citation type="submission" date="2019-04" db="EMBL/GenBank/DDBJ databases">
        <authorList>
            <person name="Van Vliet M D."/>
        </authorList>
    </citation>
    <scope>NUCLEOTIDE SEQUENCE [LARGE SCALE GENOMIC DNA]</scope>
    <source>
        <strain evidence="8 9">F1</strain>
    </source>
</reference>
<evidence type="ECO:0000313" key="8">
    <source>
        <dbReference type="EMBL" id="VGO11974.1"/>
    </source>
</evidence>
<feature type="region of interest" description="Disordered" evidence="5">
    <location>
        <begin position="282"/>
        <end position="301"/>
    </location>
</feature>